<dbReference type="Gene3D" id="1.20.81.30">
    <property type="entry name" value="Type II secretion system (T2SS), domain F"/>
    <property type="match status" value="2"/>
</dbReference>
<evidence type="ECO:0000256" key="3">
    <source>
        <dbReference type="ARBA" id="ARBA00022475"/>
    </source>
</evidence>
<evidence type="ECO:0000313" key="10">
    <source>
        <dbReference type="Proteomes" id="UP000319817"/>
    </source>
</evidence>
<comment type="similarity">
    <text evidence="2">Belongs to the GSP F family.</text>
</comment>
<accession>A0A517NPM6</accession>
<feature type="domain" description="Type II secretion system protein GspF" evidence="8">
    <location>
        <begin position="210"/>
        <end position="329"/>
    </location>
</feature>
<proteinExistence type="inferred from homology"/>
<keyword evidence="4 7" id="KW-0812">Transmembrane</keyword>
<evidence type="ECO:0000256" key="6">
    <source>
        <dbReference type="ARBA" id="ARBA00023136"/>
    </source>
</evidence>
<evidence type="ECO:0000313" key="9">
    <source>
        <dbReference type="EMBL" id="QDT09076.1"/>
    </source>
</evidence>
<dbReference type="Proteomes" id="UP000319817">
    <property type="component" value="Chromosome"/>
</dbReference>
<keyword evidence="3" id="KW-1003">Cell membrane</keyword>
<evidence type="ECO:0000256" key="4">
    <source>
        <dbReference type="ARBA" id="ARBA00022692"/>
    </source>
</evidence>
<gene>
    <name evidence="9" type="primary">epsF_1</name>
    <name evidence="9" type="ORF">K239x_10190</name>
</gene>
<evidence type="ECO:0000256" key="7">
    <source>
        <dbReference type="SAM" id="Phobius"/>
    </source>
</evidence>
<organism evidence="9 10">
    <name type="scientific">Stieleria marina</name>
    <dbReference type="NCBI Taxonomy" id="1930275"/>
    <lineage>
        <taxon>Bacteria</taxon>
        <taxon>Pseudomonadati</taxon>
        <taxon>Planctomycetota</taxon>
        <taxon>Planctomycetia</taxon>
        <taxon>Pirellulales</taxon>
        <taxon>Pirellulaceae</taxon>
        <taxon>Stieleria</taxon>
    </lineage>
</organism>
<dbReference type="PANTHER" id="PTHR30012">
    <property type="entry name" value="GENERAL SECRETION PATHWAY PROTEIN"/>
    <property type="match status" value="1"/>
</dbReference>
<feature type="transmembrane region" description="Helical" evidence="7">
    <location>
        <begin position="306"/>
        <end position="329"/>
    </location>
</feature>
<reference evidence="9 10" key="1">
    <citation type="submission" date="2019-02" db="EMBL/GenBank/DDBJ databases">
        <title>Deep-cultivation of Planctomycetes and their phenomic and genomic characterization uncovers novel biology.</title>
        <authorList>
            <person name="Wiegand S."/>
            <person name="Jogler M."/>
            <person name="Boedeker C."/>
            <person name="Pinto D."/>
            <person name="Vollmers J."/>
            <person name="Rivas-Marin E."/>
            <person name="Kohn T."/>
            <person name="Peeters S.H."/>
            <person name="Heuer A."/>
            <person name="Rast P."/>
            <person name="Oberbeckmann S."/>
            <person name="Bunk B."/>
            <person name="Jeske O."/>
            <person name="Meyerdierks A."/>
            <person name="Storesund J.E."/>
            <person name="Kallscheuer N."/>
            <person name="Luecker S."/>
            <person name="Lage O.M."/>
            <person name="Pohl T."/>
            <person name="Merkel B.J."/>
            <person name="Hornburger P."/>
            <person name="Mueller R.-W."/>
            <person name="Bruemmer F."/>
            <person name="Labrenz M."/>
            <person name="Spormann A.M."/>
            <person name="Op den Camp H."/>
            <person name="Overmann J."/>
            <person name="Amann R."/>
            <person name="Jetten M.S.M."/>
            <person name="Mascher T."/>
            <person name="Medema M.H."/>
            <person name="Devos D.P."/>
            <person name="Kaster A.-K."/>
            <person name="Ovreas L."/>
            <person name="Rohde M."/>
            <person name="Galperin M.Y."/>
            <person name="Jogler C."/>
        </authorList>
    </citation>
    <scope>NUCLEOTIDE SEQUENCE [LARGE SCALE GENOMIC DNA]</scope>
    <source>
        <strain evidence="9 10">K23_9</strain>
    </source>
</reference>
<dbReference type="InterPro" id="IPR042094">
    <property type="entry name" value="T2SS_GspF_sf"/>
</dbReference>
<feature type="transmembrane region" description="Helical" evidence="7">
    <location>
        <begin position="185"/>
        <end position="205"/>
    </location>
</feature>
<dbReference type="InterPro" id="IPR003004">
    <property type="entry name" value="GspF/PilC"/>
</dbReference>
<name>A0A517NPM6_9BACT</name>
<keyword evidence="6 7" id="KW-0472">Membrane</keyword>
<evidence type="ECO:0000259" key="8">
    <source>
        <dbReference type="Pfam" id="PF00482"/>
    </source>
</evidence>
<protein>
    <submittedName>
        <fullName evidence="9">Type II secretion system protein F</fullName>
    </submittedName>
</protein>
<dbReference type="OrthoDB" id="211600at2"/>
<dbReference type="GO" id="GO:0005886">
    <property type="term" value="C:plasma membrane"/>
    <property type="evidence" value="ECO:0007669"/>
    <property type="project" value="UniProtKB-SubCell"/>
</dbReference>
<evidence type="ECO:0000256" key="1">
    <source>
        <dbReference type="ARBA" id="ARBA00004651"/>
    </source>
</evidence>
<feature type="transmembrane region" description="Helical" evidence="7">
    <location>
        <begin position="108"/>
        <end position="132"/>
    </location>
</feature>
<comment type="subcellular location">
    <subcellularLocation>
        <location evidence="1">Cell membrane</location>
        <topology evidence="1">Multi-pass membrane protein</topology>
    </subcellularLocation>
</comment>
<dbReference type="PANTHER" id="PTHR30012:SF0">
    <property type="entry name" value="TYPE II SECRETION SYSTEM PROTEIN F-RELATED"/>
    <property type="match status" value="1"/>
</dbReference>
<feature type="domain" description="Type II secretion system protein GspF" evidence="8">
    <location>
        <begin position="9"/>
        <end position="129"/>
    </location>
</feature>
<dbReference type="EMBL" id="CP036526">
    <property type="protein sequence ID" value="QDT09076.1"/>
    <property type="molecule type" value="Genomic_DNA"/>
</dbReference>
<dbReference type="Pfam" id="PF00482">
    <property type="entry name" value="T2SSF"/>
    <property type="match status" value="2"/>
</dbReference>
<dbReference type="InterPro" id="IPR018076">
    <property type="entry name" value="T2SS_GspF_dom"/>
</dbReference>
<evidence type="ECO:0000256" key="2">
    <source>
        <dbReference type="ARBA" id="ARBA00005745"/>
    </source>
</evidence>
<sequence length="342" mass="37121">MGLAAAATFCRRLGISLKAGADLLAVLDSESKHGPKKHREAMQMLRQGAKEGRQLSETMKSRDKYFPPLLISMTRVGEATGRIERTLLTLADHYDQQLKLRRSFVSSIIWPGIQLFGGIAAISLLIWIMGILRPATGGQMTDILGFGLRGPKGVLIFWAYIGGFFAIIGALIWGFKNNIGGSQNIIPLFYMVPVVGPAIQTITLARFSWTLALSLDAGLDPIRSIGLALDSTDSDYYRAGTEDAKLSIRDQGATLAGGLEATDIFPDEYIARIEMAELSGTDAESTEGLAREYDERAKIAMKTISGFATGVVWMTVGGALIFIIFRMIMTIAGEYSKALEGL</sequence>
<keyword evidence="5 7" id="KW-1133">Transmembrane helix</keyword>
<feature type="transmembrane region" description="Helical" evidence="7">
    <location>
        <begin position="153"/>
        <end position="173"/>
    </location>
</feature>
<keyword evidence="10" id="KW-1185">Reference proteome</keyword>
<dbReference type="AlphaFoldDB" id="A0A517NPM6"/>
<evidence type="ECO:0000256" key="5">
    <source>
        <dbReference type="ARBA" id="ARBA00022989"/>
    </source>
</evidence>